<reference evidence="1" key="2">
    <citation type="submission" date="2025-09" db="UniProtKB">
        <authorList>
            <consortium name="Ensembl"/>
        </authorList>
    </citation>
    <scope>IDENTIFICATION</scope>
</reference>
<dbReference type="Proteomes" id="UP000261420">
    <property type="component" value="Unplaced"/>
</dbReference>
<keyword evidence="2" id="KW-1185">Reference proteome</keyword>
<dbReference type="GeneTree" id="ENSGT00940000181101"/>
<name>A0A3B4USY0_SERDU</name>
<sequence>MTSVCACVCCAYEAERASLLWWCLKQKSDKINLQLLSIQTTQAPTENIYYSVLPHLTVSVRSTVTDVPELSLVKQRQNACRHELLICTDKKRILLMIQNPF</sequence>
<accession>A0A3B4USY0</accession>
<organism evidence="1 2">
    <name type="scientific">Seriola dumerili</name>
    <name type="common">Greater amberjack</name>
    <name type="synonym">Caranx dumerili</name>
    <dbReference type="NCBI Taxonomy" id="41447"/>
    <lineage>
        <taxon>Eukaryota</taxon>
        <taxon>Metazoa</taxon>
        <taxon>Chordata</taxon>
        <taxon>Craniata</taxon>
        <taxon>Vertebrata</taxon>
        <taxon>Euteleostomi</taxon>
        <taxon>Actinopterygii</taxon>
        <taxon>Neopterygii</taxon>
        <taxon>Teleostei</taxon>
        <taxon>Neoteleostei</taxon>
        <taxon>Acanthomorphata</taxon>
        <taxon>Carangaria</taxon>
        <taxon>Carangiformes</taxon>
        <taxon>Carangidae</taxon>
        <taxon>Seriola</taxon>
    </lineage>
</organism>
<protein>
    <submittedName>
        <fullName evidence="1">Uncharacterized protein</fullName>
    </submittedName>
</protein>
<dbReference type="AlphaFoldDB" id="A0A3B4USY0"/>
<evidence type="ECO:0000313" key="1">
    <source>
        <dbReference type="Ensembl" id="ENSSDUP00000020920.1"/>
    </source>
</evidence>
<evidence type="ECO:0000313" key="2">
    <source>
        <dbReference type="Proteomes" id="UP000261420"/>
    </source>
</evidence>
<reference evidence="1" key="1">
    <citation type="submission" date="2025-08" db="UniProtKB">
        <authorList>
            <consortium name="Ensembl"/>
        </authorList>
    </citation>
    <scope>IDENTIFICATION</scope>
</reference>
<proteinExistence type="predicted"/>
<dbReference type="Ensembl" id="ENSSDUT00000021298.1">
    <property type="protein sequence ID" value="ENSSDUP00000020920.1"/>
    <property type="gene ID" value="ENSSDUG00000015213.1"/>
</dbReference>